<dbReference type="PROSITE" id="PS50084">
    <property type="entry name" value="KH_TYPE_1"/>
    <property type="match status" value="1"/>
</dbReference>
<dbReference type="AlphaFoldDB" id="A0A0G0S7I7"/>
<dbReference type="SUPFAM" id="SSF54814">
    <property type="entry name" value="Prokaryotic type KH domain (KH-domain type II)"/>
    <property type="match status" value="1"/>
</dbReference>
<dbReference type="Pfam" id="PF13083">
    <property type="entry name" value="KH_KhpA-B"/>
    <property type="match status" value="1"/>
</dbReference>
<dbReference type="InterPro" id="IPR009019">
    <property type="entry name" value="KH_sf_prok-type"/>
</dbReference>
<protein>
    <submittedName>
        <fullName evidence="4">Uncharacterized protein</fullName>
    </submittedName>
</protein>
<keyword evidence="2 3" id="KW-0694">RNA-binding</keyword>
<evidence type="ECO:0000256" key="3">
    <source>
        <dbReference type="PROSITE-ProRule" id="PRU00117"/>
    </source>
</evidence>
<keyword evidence="1" id="KW-0963">Cytoplasm</keyword>
<gene>
    <name evidence="4" type="ORF">UT61_C0003G0028</name>
</gene>
<sequence>MKDLLAYLTENILGKKDFAIEEELDTDQNNFKIFAESEDLGIIIGKGGQTIKAIQTLVRVRGRLENKNVNVFVEEKK</sequence>
<reference evidence="4 5" key="1">
    <citation type="journal article" date="2015" name="Nature">
        <title>rRNA introns, odd ribosomes, and small enigmatic genomes across a large radiation of phyla.</title>
        <authorList>
            <person name="Brown C.T."/>
            <person name="Hug L.A."/>
            <person name="Thomas B.C."/>
            <person name="Sharon I."/>
            <person name="Castelle C.J."/>
            <person name="Singh A."/>
            <person name="Wilkins M.J."/>
            <person name="Williams K.H."/>
            <person name="Banfield J.F."/>
        </authorList>
    </citation>
    <scope>NUCLEOTIDE SEQUENCE [LARGE SCALE GENOMIC DNA]</scope>
</reference>
<dbReference type="GO" id="GO:0003723">
    <property type="term" value="F:RNA binding"/>
    <property type="evidence" value="ECO:0007669"/>
    <property type="project" value="UniProtKB-UniRule"/>
</dbReference>
<dbReference type="InterPro" id="IPR015946">
    <property type="entry name" value="KH_dom-like_a/b"/>
</dbReference>
<dbReference type="PANTHER" id="PTHR34654:SF1">
    <property type="entry name" value="RNA-BINDING PROTEIN KHPA"/>
    <property type="match status" value="1"/>
</dbReference>
<dbReference type="Gene3D" id="3.30.300.20">
    <property type="match status" value="1"/>
</dbReference>
<evidence type="ECO:0000256" key="2">
    <source>
        <dbReference type="ARBA" id="ARBA00022884"/>
    </source>
</evidence>
<evidence type="ECO:0000313" key="5">
    <source>
        <dbReference type="Proteomes" id="UP000034793"/>
    </source>
</evidence>
<comment type="caution">
    <text evidence="4">The sequence shown here is derived from an EMBL/GenBank/DDBJ whole genome shotgun (WGS) entry which is preliminary data.</text>
</comment>
<dbReference type="PANTHER" id="PTHR34654">
    <property type="entry name" value="UPF0109 PROTEIN SCO5592"/>
    <property type="match status" value="1"/>
</dbReference>
<dbReference type="Proteomes" id="UP000034793">
    <property type="component" value="Unassembled WGS sequence"/>
</dbReference>
<evidence type="ECO:0000256" key="1">
    <source>
        <dbReference type="ARBA" id="ARBA00022490"/>
    </source>
</evidence>
<accession>A0A0G0S7I7</accession>
<name>A0A0G0S7I7_9BACT</name>
<proteinExistence type="predicted"/>
<evidence type="ECO:0000313" key="4">
    <source>
        <dbReference type="EMBL" id="KKR30700.1"/>
    </source>
</evidence>
<dbReference type="InterPro" id="IPR020627">
    <property type="entry name" value="KhpA"/>
</dbReference>
<organism evidence="4 5">
    <name type="scientific">Candidatus Woesebacteria bacterium GW2011_GWA1_39_8</name>
    <dbReference type="NCBI Taxonomy" id="1618552"/>
    <lineage>
        <taxon>Bacteria</taxon>
        <taxon>Candidatus Woeseibacteriota</taxon>
    </lineage>
</organism>
<dbReference type="EMBL" id="LBXL01000003">
    <property type="protein sequence ID" value="KKR30700.1"/>
    <property type="molecule type" value="Genomic_DNA"/>
</dbReference>